<gene>
    <name evidence="3" type="ORF">ACFQ4C_07290</name>
</gene>
<evidence type="ECO:0000259" key="2">
    <source>
        <dbReference type="Pfam" id="PF16344"/>
    </source>
</evidence>
<evidence type="ECO:0000259" key="1">
    <source>
        <dbReference type="Pfam" id="PF04773"/>
    </source>
</evidence>
<dbReference type="Proteomes" id="UP001597116">
    <property type="component" value="Unassembled WGS sequence"/>
</dbReference>
<dbReference type="InterPro" id="IPR006860">
    <property type="entry name" value="FecR"/>
</dbReference>
<dbReference type="PIRSF" id="PIRSF018266">
    <property type="entry name" value="FecR"/>
    <property type="match status" value="1"/>
</dbReference>
<keyword evidence="4" id="KW-1185">Reference proteome</keyword>
<dbReference type="EMBL" id="JBHTLP010000004">
    <property type="protein sequence ID" value="MFD1140905.1"/>
    <property type="molecule type" value="Genomic_DNA"/>
</dbReference>
<dbReference type="Pfam" id="PF04773">
    <property type="entry name" value="FecR"/>
    <property type="match status" value="1"/>
</dbReference>
<dbReference type="InterPro" id="IPR012373">
    <property type="entry name" value="Ferrdict_sens_TM"/>
</dbReference>
<dbReference type="InterPro" id="IPR032508">
    <property type="entry name" value="FecR_C"/>
</dbReference>
<feature type="domain" description="Protein FecR C-terminal" evidence="2">
    <location>
        <begin position="287"/>
        <end position="355"/>
    </location>
</feature>
<dbReference type="PANTHER" id="PTHR30273">
    <property type="entry name" value="PERIPLASMIC SIGNAL SENSOR AND SIGMA FACTOR ACTIVATOR FECR-RELATED"/>
    <property type="match status" value="1"/>
</dbReference>
<dbReference type="Gene3D" id="3.55.50.30">
    <property type="match status" value="1"/>
</dbReference>
<reference evidence="4" key="1">
    <citation type="journal article" date="2019" name="Int. J. Syst. Evol. Microbiol.">
        <title>The Global Catalogue of Microorganisms (GCM) 10K type strain sequencing project: providing services to taxonomists for standard genome sequencing and annotation.</title>
        <authorList>
            <consortium name="The Broad Institute Genomics Platform"/>
            <consortium name="The Broad Institute Genome Sequencing Center for Infectious Disease"/>
            <person name="Wu L."/>
            <person name="Ma J."/>
        </authorList>
    </citation>
    <scope>NUCLEOTIDE SEQUENCE [LARGE SCALE GENOMIC DNA]</scope>
    <source>
        <strain evidence="4">CCUG 55608</strain>
    </source>
</reference>
<accession>A0ABW3QCA8</accession>
<organism evidence="3 4">
    <name type="scientific">Larkinella insperata</name>
    <dbReference type="NCBI Taxonomy" id="332158"/>
    <lineage>
        <taxon>Bacteria</taxon>
        <taxon>Pseudomonadati</taxon>
        <taxon>Bacteroidota</taxon>
        <taxon>Cytophagia</taxon>
        <taxon>Cytophagales</taxon>
        <taxon>Spirosomataceae</taxon>
        <taxon>Larkinella</taxon>
    </lineage>
</organism>
<protein>
    <submittedName>
        <fullName evidence="3">FecR family protein</fullName>
    </submittedName>
</protein>
<evidence type="ECO:0000313" key="3">
    <source>
        <dbReference type="EMBL" id="MFD1140905.1"/>
    </source>
</evidence>
<dbReference type="Pfam" id="PF16344">
    <property type="entry name" value="FecR_C"/>
    <property type="match status" value="1"/>
</dbReference>
<dbReference type="PANTHER" id="PTHR30273:SF2">
    <property type="entry name" value="PROTEIN FECR"/>
    <property type="match status" value="1"/>
</dbReference>
<comment type="caution">
    <text evidence="3">The sequence shown here is derived from an EMBL/GenBank/DDBJ whole genome shotgun (WGS) entry which is preliminary data.</text>
</comment>
<name>A0ABW3QCA8_9BACT</name>
<feature type="domain" description="FecR protein" evidence="1">
    <location>
        <begin position="143"/>
        <end position="232"/>
    </location>
</feature>
<dbReference type="Gene3D" id="2.60.120.1440">
    <property type="match status" value="1"/>
</dbReference>
<sequence>MNSYVDFRVKDWVEDGPFRRWVYHGEKEEFWNRFRQQHAGQLAEMDQAREILLAVRGQLDELSETEIKSLVGEVLSVLPGKAPVRPLPWWRSHWLKGAAVLLLVLGVAFSVVRQPGGVNKLQTILADVTDFSGLKPIEVVNTTRDIQLVNLPDGSSVLLKRNARISYPATFGPGRREVSLRGEAFFEVVKDPAQPFLVYSGTMVSKVKGTSFSIRANDGDREVELVVKTGLVEVYAQESDENASDSAPRKILLKPNQQVTFNRESLRMITKTVQRPTLLNIPAEVQKFEFKRTSLSEVFAALEKTYGVDIQVDPDVIARCTLTARLGDEPIREKLDMICAVVNARYETRGRVVVVTAQGCE</sequence>
<dbReference type="RefSeq" id="WP_379884018.1">
    <property type="nucleotide sequence ID" value="NZ_JBHTLP010000004.1"/>
</dbReference>
<proteinExistence type="predicted"/>
<evidence type="ECO:0000313" key="4">
    <source>
        <dbReference type="Proteomes" id="UP001597116"/>
    </source>
</evidence>